<evidence type="ECO:0000256" key="6">
    <source>
        <dbReference type="RuleBase" id="RU361156"/>
    </source>
</evidence>
<proteinExistence type="inferred from homology"/>
<dbReference type="PROSITE" id="PS00131">
    <property type="entry name" value="CARBOXYPEPT_SER_SER"/>
    <property type="match status" value="1"/>
</dbReference>
<dbReference type="InterPro" id="IPR001563">
    <property type="entry name" value="Peptidase_S10"/>
</dbReference>
<dbReference type="InterPro" id="IPR018202">
    <property type="entry name" value="Ser_caboxypep_ser_AS"/>
</dbReference>
<dbReference type="GO" id="GO:0005576">
    <property type="term" value="C:extracellular region"/>
    <property type="evidence" value="ECO:0007669"/>
    <property type="project" value="UniProtKB-SubCell"/>
</dbReference>
<evidence type="ECO:0000256" key="3">
    <source>
        <dbReference type="ARBA" id="ARBA00022525"/>
    </source>
</evidence>
<keyword evidence="6" id="KW-0121">Carboxypeptidase</keyword>
<keyword evidence="6" id="KW-0645">Protease</keyword>
<dbReference type="InterPro" id="IPR029058">
    <property type="entry name" value="AB_hydrolase_fold"/>
</dbReference>
<evidence type="ECO:0000256" key="5">
    <source>
        <dbReference type="ARBA" id="ARBA00023180"/>
    </source>
</evidence>
<dbReference type="GO" id="GO:0006508">
    <property type="term" value="P:proteolysis"/>
    <property type="evidence" value="ECO:0007669"/>
    <property type="project" value="UniProtKB-KW"/>
</dbReference>
<dbReference type="Gene3D" id="3.40.50.1820">
    <property type="entry name" value="alpha/beta hydrolase"/>
    <property type="match status" value="1"/>
</dbReference>
<keyword evidence="6" id="KW-0378">Hydrolase</keyword>
<evidence type="ECO:0000313" key="8">
    <source>
        <dbReference type="Proteomes" id="UP001632038"/>
    </source>
</evidence>
<dbReference type="FunFam" id="3.40.50.1820:FF:000211">
    <property type="entry name" value="Carboxypeptidase"/>
    <property type="match status" value="1"/>
</dbReference>
<reference evidence="8" key="1">
    <citation type="journal article" date="2024" name="IScience">
        <title>Strigolactones Initiate the Formation of Haustorium-like Structures in Castilleja.</title>
        <authorList>
            <person name="Buerger M."/>
            <person name="Peterson D."/>
            <person name="Chory J."/>
        </authorList>
    </citation>
    <scope>NUCLEOTIDE SEQUENCE [LARGE SCALE GENOMIC DNA]</scope>
</reference>
<dbReference type="GO" id="GO:0004185">
    <property type="term" value="F:serine-type carboxypeptidase activity"/>
    <property type="evidence" value="ECO:0007669"/>
    <property type="project" value="UniProtKB-UniRule"/>
</dbReference>
<comment type="caution">
    <text evidence="7">The sequence shown here is derived from an EMBL/GenBank/DDBJ whole genome shotgun (WGS) entry which is preliminary data.</text>
</comment>
<dbReference type="SUPFAM" id="SSF53474">
    <property type="entry name" value="alpha/beta-Hydrolases"/>
    <property type="match status" value="1"/>
</dbReference>
<accession>A0ABD3EBC3</accession>
<gene>
    <name evidence="7" type="ORF">CASFOL_004650</name>
</gene>
<evidence type="ECO:0000256" key="2">
    <source>
        <dbReference type="ARBA" id="ARBA00009431"/>
    </source>
</evidence>
<keyword evidence="5" id="KW-0325">Glycoprotein</keyword>
<dbReference type="PANTHER" id="PTHR11802:SF132">
    <property type="entry name" value="SERINE CARBOXYPEPTIDASE-LIKE 36-RELATED"/>
    <property type="match status" value="1"/>
</dbReference>
<protein>
    <recommendedName>
        <fullName evidence="6">Carboxypeptidase</fullName>
        <ecNumber evidence="6">3.4.16.-</ecNumber>
    </recommendedName>
</protein>
<dbReference type="PRINTS" id="PR00724">
    <property type="entry name" value="CRBOXYPTASEC"/>
</dbReference>
<dbReference type="AlphaFoldDB" id="A0ABD3EBC3"/>
<comment type="subcellular location">
    <subcellularLocation>
        <location evidence="1">Secreted</location>
    </subcellularLocation>
</comment>
<evidence type="ECO:0000256" key="1">
    <source>
        <dbReference type="ARBA" id="ARBA00004613"/>
    </source>
</evidence>
<organism evidence="7 8">
    <name type="scientific">Castilleja foliolosa</name>
    <dbReference type="NCBI Taxonomy" id="1961234"/>
    <lineage>
        <taxon>Eukaryota</taxon>
        <taxon>Viridiplantae</taxon>
        <taxon>Streptophyta</taxon>
        <taxon>Embryophyta</taxon>
        <taxon>Tracheophyta</taxon>
        <taxon>Spermatophyta</taxon>
        <taxon>Magnoliopsida</taxon>
        <taxon>eudicotyledons</taxon>
        <taxon>Gunneridae</taxon>
        <taxon>Pentapetalae</taxon>
        <taxon>asterids</taxon>
        <taxon>lamiids</taxon>
        <taxon>Lamiales</taxon>
        <taxon>Orobanchaceae</taxon>
        <taxon>Pedicularideae</taxon>
        <taxon>Castillejinae</taxon>
        <taxon>Castilleja</taxon>
    </lineage>
</organism>
<dbReference type="Pfam" id="PF00450">
    <property type="entry name" value="Peptidase_S10"/>
    <property type="match status" value="1"/>
</dbReference>
<dbReference type="EC" id="3.4.16.-" evidence="6"/>
<comment type="similarity">
    <text evidence="2 6">Belongs to the peptidase S10 family.</text>
</comment>
<dbReference type="Proteomes" id="UP001632038">
    <property type="component" value="Unassembled WGS sequence"/>
</dbReference>
<evidence type="ECO:0000313" key="7">
    <source>
        <dbReference type="EMBL" id="KAL3651648.1"/>
    </source>
</evidence>
<evidence type="ECO:0000256" key="4">
    <source>
        <dbReference type="ARBA" id="ARBA00022729"/>
    </source>
</evidence>
<dbReference type="EMBL" id="JAVIJP010000006">
    <property type="protein sequence ID" value="KAL3651648.1"/>
    <property type="molecule type" value="Genomic_DNA"/>
</dbReference>
<keyword evidence="3" id="KW-0964">Secreted</keyword>
<dbReference type="PANTHER" id="PTHR11802">
    <property type="entry name" value="SERINE PROTEASE FAMILY S10 SERINE CARBOXYPEPTIDASE"/>
    <property type="match status" value="1"/>
</dbReference>
<name>A0ABD3EBC3_9LAMI</name>
<keyword evidence="4" id="KW-0732">Signal</keyword>
<sequence length="304" mass="34556">MFVYSQKGLKENDQIKSLLGQPNVTFNQYGGYVTVDQKAGRALFYYFAEAKDFAQTLPLVLWLNGGPGCSSLAYGAMQELGPFRVKSDGKTLFLNECAWNKAANILFLESPVGVGFSYSKIKTQYTSGGDIKTANDNYVFLVNWLARFPEYKNRSFYIAGESYAGHYVPQLAKIILDHNKKANMLTINLKGIIVSPFFFMEIFINAQLRLVYNLNHKHCSIRLSHELEMLCLTMTLMILDNWIILQAMHCVINSSTFNSDKCQKDYDELDREFGNIDIYNIYAPICLSNLIDKKPKITSVNIQS</sequence>
<keyword evidence="8" id="KW-1185">Reference proteome</keyword>